<comment type="caution">
    <text evidence="3">The sequence shown here is derived from an EMBL/GenBank/DDBJ whole genome shotgun (WGS) entry which is preliminary data.</text>
</comment>
<evidence type="ECO:0000313" key="3">
    <source>
        <dbReference type="EMBL" id="KAK2629566.1"/>
    </source>
</evidence>
<feature type="coiled-coil region" evidence="1">
    <location>
        <begin position="628"/>
        <end position="659"/>
    </location>
</feature>
<reference evidence="3" key="1">
    <citation type="submission" date="2023-06" db="EMBL/GenBank/DDBJ databases">
        <title>Draft genome of Marssonina rosae.</title>
        <authorList>
            <person name="Cheng Q."/>
        </authorList>
    </citation>
    <scope>NUCLEOTIDE SEQUENCE</scope>
    <source>
        <strain evidence="3">R4</strain>
    </source>
</reference>
<feature type="compositionally biased region" description="Polar residues" evidence="2">
    <location>
        <begin position="522"/>
        <end position="556"/>
    </location>
</feature>
<dbReference type="Proteomes" id="UP001285354">
    <property type="component" value="Unassembled WGS sequence"/>
</dbReference>
<proteinExistence type="predicted"/>
<feature type="region of interest" description="Disordered" evidence="2">
    <location>
        <begin position="39"/>
        <end position="62"/>
    </location>
</feature>
<gene>
    <name evidence="3" type="ORF">QTJ16_000386</name>
</gene>
<evidence type="ECO:0000313" key="4">
    <source>
        <dbReference type="Proteomes" id="UP001285354"/>
    </source>
</evidence>
<keyword evidence="4" id="KW-1185">Reference proteome</keyword>
<dbReference type="EMBL" id="JAUBYV010000001">
    <property type="protein sequence ID" value="KAK2629566.1"/>
    <property type="molecule type" value="Genomic_DNA"/>
</dbReference>
<protein>
    <submittedName>
        <fullName evidence="3">Uncharacterized protein</fullName>
    </submittedName>
</protein>
<name>A0AAD9WHD1_9HELO</name>
<feature type="region of interest" description="Disordered" evidence="2">
    <location>
        <begin position="433"/>
        <end position="459"/>
    </location>
</feature>
<feature type="compositionally biased region" description="Polar residues" evidence="2">
    <location>
        <begin position="436"/>
        <end position="445"/>
    </location>
</feature>
<feature type="region of interest" description="Disordered" evidence="2">
    <location>
        <begin position="498"/>
        <end position="565"/>
    </location>
</feature>
<evidence type="ECO:0000256" key="1">
    <source>
        <dbReference type="SAM" id="Coils"/>
    </source>
</evidence>
<keyword evidence="1" id="KW-0175">Coiled coil</keyword>
<feature type="region of interest" description="Disordered" evidence="2">
    <location>
        <begin position="208"/>
        <end position="274"/>
    </location>
</feature>
<organism evidence="3 4">
    <name type="scientific">Diplocarpon rosae</name>
    <dbReference type="NCBI Taxonomy" id="946125"/>
    <lineage>
        <taxon>Eukaryota</taxon>
        <taxon>Fungi</taxon>
        <taxon>Dikarya</taxon>
        <taxon>Ascomycota</taxon>
        <taxon>Pezizomycotina</taxon>
        <taxon>Leotiomycetes</taxon>
        <taxon>Helotiales</taxon>
        <taxon>Drepanopezizaceae</taxon>
        <taxon>Diplocarpon</taxon>
    </lineage>
</organism>
<feature type="compositionally biased region" description="Polar residues" evidence="2">
    <location>
        <begin position="39"/>
        <end position="51"/>
    </location>
</feature>
<feature type="region of interest" description="Disordered" evidence="2">
    <location>
        <begin position="1"/>
        <end position="21"/>
    </location>
</feature>
<accession>A0AAD9WHD1</accession>
<sequence length="688" mass="75706">MAQVGHLSRQGAFAASSTRWQNQSQADVDMLPITATPNASVAQDDTQQSVSPVGDVCAESSNTEDDDVQIVFCAPRRRKKRRRRYGSSTSPSACTHVSRLDSAHYTSPLSQLSLPPADGYLLAKPFDVVTDLPRRKSTGVVHQLESCHLGDDNGILGRAGSLPLISCTASNVQTEQYPWFAEPNYCGASPSQFTSLADSTTWWDQSLPTLQPRPFPTIPWRPLQSDDVDSKKRKHVGDLNEVNPHSGHSRHSVQLSPRTTTTPPKGSSDLHPYQMNGNNFDMCGRSNQDSQVTMSWPIHEWWNAYDTSPSQYGNLSSREPTMPTNMPVPNNTQLNNGYKQQHQLSHRYEHIETHDPWQVQANQVAASSQYGQSSISSRVPVAFSSLQSQFSQQMPYSRALMQSIPNAVLPHSSCSIALDDENTSRSAIVEKPSHTGVRTSSSHVPTSPIPPQPSIRTMPSADIMRRPSLYSIPAWPAASSSTTTMPLTQCSRYQVPVNDTSTCSSVSSDQPLGNGTPIPISVVSQTQEPATRSQANSTAPAKVPSPTSRQPKSSEFQIPDARQGRKHSPNLIVDIAETCQEMFPFAAVAERHDVAIQKVFDTFSAIIQLPLLRNADDRRRHGSLGKRRNKEYRDAKRAMEKAREAERKAETKAMRARVEDAFKKDQAKAQGLLKSAVLNNAREAHGGG</sequence>
<evidence type="ECO:0000256" key="2">
    <source>
        <dbReference type="SAM" id="MobiDB-lite"/>
    </source>
</evidence>
<feature type="compositionally biased region" description="Polar residues" evidence="2">
    <location>
        <begin position="498"/>
        <end position="513"/>
    </location>
</feature>
<dbReference type="AlphaFoldDB" id="A0AAD9WHD1"/>
<feature type="compositionally biased region" description="Polar residues" evidence="2">
    <location>
        <begin position="252"/>
        <end position="265"/>
    </location>
</feature>